<dbReference type="InterPro" id="IPR036390">
    <property type="entry name" value="WH_DNA-bd_sf"/>
</dbReference>
<dbReference type="SUPFAM" id="SSF46785">
    <property type="entry name" value="Winged helix' DNA-binding domain"/>
    <property type="match status" value="2"/>
</dbReference>
<dbReference type="InterPro" id="IPR005119">
    <property type="entry name" value="LysR_subst-bd"/>
</dbReference>
<dbReference type="GO" id="GO:0005829">
    <property type="term" value="C:cytosol"/>
    <property type="evidence" value="ECO:0007669"/>
    <property type="project" value="TreeGrafter"/>
</dbReference>
<evidence type="ECO:0000256" key="2">
    <source>
        <dbReference type="ARBA" id="ARBA00023015"/>
    </source>
</evidence>
<feature type="domain" description="HTH lysR-type" evidence="5">
    <location>
        <begin position="112"/>
        <end position="165"/>
    </location>
</feature>
<dbReference type="PRINTS" id="PR00039">
    <property type="entry name" value="HTHLYSR"/>
</dbReference>
<dbReference type="PROSITE" id="PS50931">
    <property type="entry name" value="HTH_LYSR"/>
    <property type="match status" value="2"/>
</dbReference>
<reference evidence="6 7" key="1">
    <citation type="submission" date="2018-07" db="EMBL/GenBank/DDBJ databases">
        <authorList>
            <person name="Quirk P.G."/>
            <person name="Krulwich T.A."/>
        </authorList>
    </citation>
    <scope>NUCLEOTIDE SEQUENCE [LARGE SCALE GENOMIC DNA]</scope>
    <source>
        <strain evidence="6 7">CC-BB4</strain>
    </source>
</reference>
<dbReference type="Pfam" id="PF03466">
    <property type="entry name" value="LysR_substrate"/>
    <property type="match status" value="1"/>
</dbReference>
<dbReference type="Proteomes" id="UP000254889">
    <property type="component" value="Chromosome"/>
</dbReference>
<keyword evidence="2" id="KW-0805">Transcription regulation</keyword>
<dbReference type="KEGG" id="ptaw:DW352_07185"/>
<comment type="similarity">
    <text evidence="1">Belongs to the LysR transcriptional regulatory family.</text>
</comment>
<dbReference type="GO" id="GO:0003700">
    <property type="term" value="F:DNA-binding transcription factor activity"/>
    <property type="evidence" value="ECO:0007669"/>
    <property type="project" value="InterPro"/>
</dbReference>
<proteinExistence type="inferred from homology"/>
<keyword evidence="4" id="KW-0804">Transcription</keyword>
<dbReference type="SUPFAM" id="SSF53850">
    <property type="entry name" value="Periplasmic binding protein-like II"/>
    <property type="match status" value="1"/>
</dbReference>
<dbReference type="PANTHER" id="PTHR30419:SF8">
    <property type="entry name" value="NITROGEN ASSIMILATION TRANSCRIPTIONAL ACTIVATOR-RELATED"/>
    <property type="match status" value="1"/>
</dbReference>
<sequence length="412" mass="45129">MKQPSEYRLPRLSRLRAFEGVRVAGAMSGAANRLHLTQPAITRAIRALERDLRVTLFKRAAGGSFLTAEGALFGRRAGRFFAQLNAAVAHALGAGADRDDVARLTRKVSDGHIHTLLAIAKAGNFRRAAQALRIAEPTLHRAARALERLLGVSLYRMQAGGIGLSPAGAELARRFAVAGIEIKAGLDELASQRGAAATTMTIGILVLAPKRLLSSATEKVLESHQKARLTLREASYQELVHELRNGSIDVIVGALRAPPPFGDLQEEPLFEDPYCVVCRRHHPLARVKRPRRADLRAYDWIFPTASLPRRAVLDDLIDKWRLSGRVQIETDSLGAVTSMLAVSDRLSLLPRGYVFGEDRSTQLKILDVPVPHVRRMVGLTTRRDWLPTALHAAFVDRLRDVSQVHGAAAASK</sequence>
<organism evidence="6 7">
    <name type="scientific">Pseudolabrys taiwanensis</name>
    <dbReference type="NCBI Taxonomy" id="331696"/>
    <lineage>
        <taxon>Bacteria</taxon>
        <taxon>Pseudomonadati</taxon>
        <taxon>Pseudomonadota</taxon>
        <taxon>Alphaproteobacteria</taxon>
        <taxon>Hyphomicrobiales</taxon>
        <taxon>Xanthobacteraceae</taxon>
        <taxon>Pseudolabrys</taxon>
    </lineage>
</organism>
<dbReference type="PANTHER" id="PTHR30419">
    <property type="entry name" value="HTH-TYPE TRANSCRIPTIONAL REGULATOR YBHD"/>
    <property type="match status" value="1"/>
</dbReference>
<accession>A0A345ZTS1</accession>
<dbReference type="Pfam" id="PF00126">
    <property type="entry name" value="HTH_1"/>
    <property type="match status" value="2"/>
</dbReference>
<evidence type="ECO:0000313" key="7">
    <source>
        <dbReference type="Proteomes" id="UP000254889"/>
    </source>
</evidence>
<evidence type="ECO:0000256" key="1">
    <source>
        <dbReference type="ARBA" id="ARBA00009437"/>
    </source>
</evidence>
<dbReference type="EMBL" id="CP031417">
    <property type="protein sequence ID" value="AXK80318.1"/>
    <property type="molecule type" value="Genomic_DNA"/>
</dbReference>
<evidence type="ECO:0000256" key="3">
    <source>
        <dbReference type="ARBA" id="ARBA00023125"/>
    </source>
</evidence>
<dbReference type="OrthoDB" id="7840053at2"/>
<dbReference type="InterPro" id="IPR000847">
    <property type="entry name" value="LysR_HTH_N"/>
</dbReference>
<gene>
    <name evidence="6" type="ORF">DW352_07185</name>
</gene>
<dbReference type="GO" id="GO:0003677">
    <property type="term" value="F:DNA binding"/>
    <property type="evidence" value="ECO:0007669"/>
    <property type="project" value="UniProtKB-KW"/>
</dbReference>
<protein>
    <submittedName>
        <fullName evidence="6">LysR family transcriptional regulator</fullName>
    </submittedName>
</protein>
<evidence type="ECO:0000256" key="4">
    <source>
        <dbReference type="ARBA" id="ARBA00023163"/>
    </source>
</evidence>
<dbReference type="InterPro" id="IPR050950">
    <property type="entry name" value="HTH-type_LysR_regulators"/>
</dbReference>
<feature type="domain" description="HTH lysR-type" evidence="5">
    <location>
        <begin position="10"/>
        <end position="67"/>
    </location>
</feature>
<keyword evidence="7" id="KW-1185">Reference proteome</keyword>
<evidence type="ECO:0000259" key="5">
    <source>
        <dbReference type="PROSITE" id="PS50931"/>
    </source>
</evidence>
<dbReference type="RefSeq" id="WP_115689850.1">
    <property type="nucleotide sequence ID" value="NZ_CP031417.1"/>
</dbReference>
<dbReference type="Gene3D" id="3.40.190.290">
    <property type="match status" value="1"/>
</dbReference>
<dbReference type="AlphaFoldDB" id="A0A345ZTS1"/>
<name>A0A345ZTS1_9HYPH</name>
<keyword evidence="3" id="KW-0238">DNA-binding</keyword>
<evidence type="ECO:0000313" key="6">
    <source>
        <dbReference type="EMBL" id="AXK80318.1"/>
    </source>
</evidence>
<dbReference type="Gene3D" id="1.10.10.10">
    <property type="entry name" value="Winged helix-like DNA-binding domain superfamily/Winged helix DNA-binding domain"/>
    <property type="match status" value="2"/>
</dbReference>
<dbReference type="InterPro" id="IPR036388">
    <property type="entry name" value="WH-like_DNA-bd_sf"/>
</dbReference>